<evidence type="ECO:0000313" key="2">
    <source>
        <dbReference type="EMBL" id="CAB4960000.1"/>
    </source>
</evidence>
<dbReference type="AlphaFoldDB" id="A0A6J7KWB6"/>
<evidence type="ECO:0000256" key="1">
    <source>
        <dbReference type="SAM" id="Phobius"/>
    </source>
</evidence>
<dbReference type="EMBL" id="CAFBNS010000063">
    <property type="protein sequence ID" value="CAB4960000.1"/>
    <property type="molecule type" value="Genomic_DNA"/>
</dbReference>
<feature type="transmembrane region" description="Helical" evidence="1">
    <location>
        <begin position="58"/>
        <end position="77"/>
    </location>
</feature>
<reference evidence="2" key="1">
    <citation type="submission" date="2020-05" db="EMBL/GenBank/DDBJ databases">
        <authorList>
            <person name="Chiriac C."/>
            <person name="Salcher M."/>
            <person name="Ghai R."/>
            <person name="Kavagutti S V."/>
        </authorList>
    </citation>
    <scope>NUCLEOTIDE SEQUENCE</scope>
</reference>
<feature type="transmembrane region" description="Helical" evidence="1">
    <location>
        <begin position="194"/>
        <end position="213"/>
    </location>
</feature>
<proteinExistence type="predicted"/>
<feature type="transmembrane region" description="Helical" evidence="1">
    <location>
        <begin position="164"/>
        <end position="182"/>
    </location>
</feature>
<organism evidence="2">
    <name type="scientific">freshwater metagenome</name>
    <dbReference type="NCBI Taxonomy" id="449393"/>
    <lineage>
        <taxon>unclassified sequences</taxon>
        <taxon>metagenomes</taxon>
        <taxon>ecological metagenomes</taxon>
    </lineage>
</organism>
<gene>
    <name evidence="2" type="ORF">UFOPK3874_00473</name>
</gene>
<feature type="transmembrane region" description="Helical" evidence="1">
    <location>
        <begin position="21"/>
        <end position="46"/>
    </location>
</feature>
<keyword evidence="1" id="KW-1133">Transmembrane helix</keyword>
<feature type="transmembrane region" description="Helical" evidence="1">
    <location>
        <begin position="132"/>
        <end position="152"/>
    </location>
</feature>
<keyword evidence="1" id="KW-0472">Membrane</keyword>
<sequence>MAPGLFTSIYREAAARDLIKPVSYFSGLIEASLVGGLIFYLGQLAINSFLVNISSARSINYLTIVIVAIAIIIRAIVEDLSGKQLTSGTSRFEHETESITIARVSSPETAVALTLIFFSFSYLWTASFGKSVIFALIFAAPYYLLFIAIPEAGLRFMAKLPRNIFLEALIAVGLTWTVYQQISTLPLLSTQKSQVFLICAGIPGLLHALYSAMCDSAERKGIITS</sequence>
<protein>
    <submittedName>
        <fullName evidence="2">Unannotated protein</fullName>
    </submittedName>
</protein>
<accession>A0A6J7KWB6</accession>
<keyword evidence="1" id="KW-0812">Transmembrane</keyword>
<name>A0A6J7KWB6_9ZZZZ</name>